<dbReference type="Proteomes" id="UP001164244">
    <property type="component" value="Chromosome"/>
</dbReference>
<evidence type="ECO:0000313" key="2">
    <source>
        <dbReference type="EMBL" id="UZG50621.1"/>
    </source>
</evidence>
<accession>A0AA46X4C8</accession>
<organism evidence="2 3">
    <name type="scientific">Veillonella rogosae</name>
    <dbReference type="NCBI Taxonomy" id="423477"/>
    <lineage>
        <taxon>Bacteria</taxon>
        <taxon>Bacillati</taxon>
        <taxon>Bacillota</taxon>
        <taxon>Negativicutes</taxon>
        <taxon>Veillonellales</taxon>
        <taxon>Veillonellaceae</taxon>
        <taxon>Veillonella</taxon>
    </lineage>
</organism>
<gene>
    <name evidence="2" type="ORF">OKW85_08000</name>
</gene>
<evidence type="ECO:0000313" key="3">
    <source>
        <dbReference type="Proteomes" id="UP001164244"/>
    </source>
</evidence>
<keyword evidence="1" id="KW-0732">Signal</keyword>
<sequence>MFRNFGLCKRPLLAVLGVLLASTLSTANAATIDMSQLTSNGAKPVVISSTAANQNSAAPIVNIETNTQPTTKVANTPVSTPISVTPEKATINPSNANYDGHLENFPSRKVTIVVPAKLRNENTAQFGHYMTDRLSNTLKYPYYDTAIVSTNTPTAQIRAVDLAQIAAAQNSEIVIMPVPLQDIYVQVNGINSPYAYNDEDREIYITAKVNALLYYYDVNDKVVHTVRTGFNQTDDSLTMPTHKAVWNKVMTVLLDKLPYKRIPTDRDRYQAPGINSETPVVLDFQVEQPRNTAYSLKGVSVL</sequence>
<dbReference type="AlphaFoldDB" id="A0AA46X4C8"/>
<name>A0AA46X4C8_9FIRM</name>
<dbReference type="EMBL" id="CP110418">
    <property type="protein sequence ID" value="UZG50621.1"/>
    <property type="molecule type" value="Genomic_DNA"/>
</dbReference>
<dbReference type="KEGG" id="vrg:OKW85_08000"/>
<feature type="chain" id="PRO_5041443611" evidence="1">
    <location>
        <begin position="30"/>
        <end position="302"/>
    </location>
</feature>
<proteinExistence type="predicted"/>
<feature type="signal peptide" evidence="1">
    <location>
        <begin position="1"/>
        <end position="29"/>
    </location>
</feature>
<reference evidence="2" key="1">
    <citation type="submission" date="2022-11" db="EMBL/GenBank/DDBJ databases">
        <title>Complete genome sequence of Veillonella rogosae KCOM 3468 isolated from human Subgingival dental plaque of Chronic peridontitis Lesion.</title>
        <authorList>
            <person name="Park S.-N."/>
            <person name="Lim Y.K."/>
            <person name="Kook J.-K."/>
        </authorList>
    </citation>
    <scope>NUCLEOTIDE SEQUENCE</scope>
    <source>
        <strain evidence="2">KCOM 3468</strain>
    </source>
</reference>
<protein>
    <submittedName>
        <fullName evidence="2">Uncharacterized protein</fullName>
    </submittedName>
</protein>
<dbReference type="RefSeq" id="WP_265137781.1">
    <property type="nucleotide sequence ID" value="NZ_CP110418.1"/>
</dbReference>
<evidence type="ECO:0000256" key="1">
    <source>
        <dbReference type="SAM" id="SignalP"/>
    </source>
</evidence>